<evidence type="ECO:0000313" key="9">
    <source>
        <dbReference type="EMBL" id="WPB04376.1"/>
    </source>
</evidence>
<dbReference type="Proteomes" id="UP001302367">
    <property type="component" value="Chromosome 5"/>
</dbReference>
<dbReference type="GO" id="GO:0005737">
    <property type="term" value="C:cytoplasm"/>
    <property type="evidence" value="ECO:0007669"/>
    <property type="project" value="TreeGrafter"/>
</dbReference>
<proteinExistence type="inferred from homology"/>
<protein>
    <submittedName>
        <fullName evidence="8">Alpha-ketoglutarate-dependent sulfonate dioxygenase</fullName>
    </submittedName>
</protein>
<evidence type="ECO:0000313" key="8">
    <source>
        <dbReference type="EMBL" id="PIB02968.1"/>
    </source>
</evidence>
<sequence length="370" mass="41430">MSTTETITTTKAVQAAKISLGVPSQHKPRTTPDQEELNGTNGYPAALFPQYLPVWESPQAKYPPLEPFDYVEHALGANKGFPDLLCAGSKLQNITAAMGAEVTGVQLSRLSDQGKDQLALLVAQKKLVVFHDQDFASLPIGQSVDFCRYFGRLFLHPHSGAPKDHPEIHIVHRRAGNTIASDYFKSHTHSMAWHSDNTYEVQPPGITFLYALEVPEDGGDTIFTDTEKAFERLSPAFQERLRGLKALHTAKDQAARAQANDGYVRRDPIDTLHPVVRTHPATGKKAIFVNPQFTRQIVDFKKEESDIILKFLYDHMTSSHDLQCRVKWKAGAVVVFDNRNTIHSAITDWTDGRRRHIGRITPAAERPYEE</sequence>
<comment type="similarity">
    <text evidence="2">Belongs to the TfdA dioxygenase family.</text>
</comment>
<dbReference type="AlphaFoldDB" id="A0A2G5IDN5"/>
<accession>A0A2G5IDN5</accession>
<evidence type="ECO:0000259" key="7">
    <source>
        <dbReference type="Pfam" id="PF02668"/>
    </source>
</evidence>
<dbReference type="Gene3D" id="3.60.130.10">
    <property type="entry name" value="Clavaminate synthase-like"/>
    <property type="match status" value="1"/>
</dbReference>
<evidence type="ECO:0000256" key="5">
    <source>
        <dbReference type="ARBA" id="ARBA00023002"/>
    </source>
</evidence>
<feature type="domain" description="TauD/TfdA-like" evidence="7">
    <location>
        <begin position="93"/>
        <end position="360"/>
    </location>
</feature>
<keyword evidence="5" id="KW-0560">Oxidoreductase</keyword>
<gene>
    <name evidence="8" type="ORF">CB0940_11995</name>
    <name evidence="9" type="ORF">RHO25_009022</name>
</gene>
<dbReference type="InterPro" id="IPR051323">
    <property type="entry name" value="AtsK-like"/>
</dbReference>
<keyword evidence="11" id="KW-1185">Reference proteome</keyword>
<evidence type="ECO:0000313" key="10">
    <source>
        <dbReference type="Proteomes" id="UP000230605"/>
    </source>
</evidence>
<organism evidence="8 10">
    <name type="scientific">Cercospora beticola</name>
    <name type="common">Sugarbeet leaf spot fungus</name>
    <dbReference type="NCBI Taxonomy" id="122368"/>
    <lineage>
        <taxon>Eukaryota</taxon>
        <taxon>Fungi</taxon>
        <taxon>Dikarya</taxon>
        <taxon>Ascomycota</taxon>
        <taxon>Pezizomycotina</taxon>
        <taxon>Dothideomycetes</taxon>
        <taxon>Dothideomycetidae</taxon>
        <taxon>Mycosphaerellales</taxon>
        <taxon>Mycosphaerellaceae</taxon>
        <taxon>Cercospora</taxon>
    </lineage>
</organism>
<dbReference type="EMBL" id="CP134188">
    <property type="protein sequence ID" value="WPB04376.1"/>
    <property type="molecule type" value="Genomic_DNA"/>
</dbReference>
<dbReference type="InterPro" id="IPR003819">
    <property type="entry name" value="TauD/TfdA-like"/>
</dbReference>
<dbReference type="GO" id="GO:0016706">
    <property type="term" value="F:2-oxoglutarate-dependent dioxygenase activity"/>
    <property type="evidence" value="ECO:0007669"/>
    <property type="project" value="TreeGrafter"/>
</dbReference>
<dbReference type="SUPFAM" id="SSF51197">
    <property type="entry name" value="Clavaminate synthase-like"/>
    <property type="match status" value="1"/>
</dbReference>
<dbReference type="GO" id="GO:0046872">
    <property type="term" value="F:metal ion binding"/>
    <property type="evidence" value="ECO:0007669"/>
    <property type="project" value="UniProtKB-KW"/>
</dbReference>
<comment type="cofactor">
    <cofactor evidence="1">
        <name>Fe(2+)</name>
        <dbReference type="ChEBI" id="CHEBI:29033"/>
    </cofactor>
</comment>
<reference evidence="9 11" key="2">
    <citation type="submission" date="2023-09" db="EMBL/GenBank/DDBJ databases">
        <title>Complete-Gapless Cercospora beticola genome.</title>
        <authorList>
            <person name="Wyatt N.A."/>
            <person name="Spanner R.E."/>
            <person name="Bolton M.D."/>
        </authorList>
    </citation>
    <scope>NUCLEOTIDE SEQUENCE [LARGE SCALE GENOMIC DNA]</scope>
    <source>
        <strain evidence="9">Cb09-40</strain>
    </source>
</reference>
<evidence type="ECO:0000256" key="3">
    <source>
        <dbReference type="ARBA" id="ARBA00022723"/>
    </source>
</evidence>
<evidence type="ECO:0000256" key="6">
    <source>
        <dbReference type="ARBA" id="ARBA00023004"/>
    </source>
</evidence>
<dbReference type="InterPro" id="IPR042098">
    <property type="entry name" value="TauD-like_sf"/>
</dbReference>
<dbReference type="FunFam" id="3.60.130.10:FF:000003">
    <property type="entry name" value="Alpha-ketoglutarate-dependent taurine dioxygenase"/>
    <property type="match status" value="1"/>
</dbReference>
<dbReference type="PANTHER" id="PTHR30468:SF1">
    <property type="entry name" value="ALPHA-KETOGLUTARATE-DEPENDENT SULFONATE DIOXYGENASE"/>
    <property type="match status" value="1"/>
</dbReference>
<evidence type="ECO:0000256" key="1">
    <source>
        <dbReference type="ARBA" id="ARBA00001954"/>
    </source>
</evidence>
<keyword evidence="3" id="KW-0479">Metal-binding</keyword>
<dbReference type="Pfam" id="PF02668">
    <property type="entry name" value="TauD"/>
    <property type="match status" value="1"/>
</dbReference>
<reference evidence="8 10" key="1">
    <citation type="submission" date="2015-10" db="EMBL/GenBank/DDBJ databases">
        <title>The cercosporin biosynthetic gene cluster was horizontally transferred to several fungal lineages and shown to be expanded in Cercospora beticola based on microsynteny with recipient genomes.</title>
        <authorList>
            <person name="De Jonge R."/>
            <person name="Ebert M.K."/>
            <person name="Suttle J.C."/>
            <person name="Jurick Ii W.M."/>
            <person name="Secor G.A."/>
            <person name="Thomma B.P."/>
            <person name="Van De Peer Y."/>
            <person name="Bolton M.D."/>
        </authorList>
    </citation>
    <scope>NUCLEOTIDE SEQUENCE [LARGE SCALE GENOMIC DNA]</scope>
    <source>
        <strain evidence="8 10">09-40</strain>
    </source>
</reference>
<evidence type="ECO:0000256" key="4">
    <source>
        <dbReference type="ARBA" id="ARBA00022964"/>
    </source>
</evidence>
<dbReference type="OrthoDB" id="10257314at2759"/>
<dbReference type="Proteomes" id="UP000230605">
    <property type="component" value="Chromosome 10"/>
</dbReference>
<evidence type="ECO:0000256" key="2">
    <source>
        <dbReference type="ARBA" id="ARBA00005896"/>
    </source>
</evidence>
<dbReference type="PANTHER" id="PTHR30468">
    <property type="entry name" value="ALPHA-KETOGLUTARATE-DEPENDENT SULFONATE DIOXYGENASE"/>
    <property type="match status" value="1"/>
</dbReference>
<keyword evidence="4 8" id="KW-0223">Dioxygenase</keyword>
<evidence type="ECO:0000313" key="11">
    <source>
        <dbReference type="Proteomes" id="UP001302367"/>
    </source>
</evidence>
<keyword evidence="6" id="KW-0408">Iron</keyword>
<dbReference type="EMBL" id="LKMD01000099">
    <property type="protein sequence ID" value="PIB02968.1"/>
    <property type="molecule type" value="Genomic_DNA"/>
</dbReference>
<name>A0A2G5IDN5_CERBT</name>